<gene>
    <name evidence="1" type="ORF">HG543_30300</name>
</gene>
<dbReference type="CDD" id="cd00198">
    <property type="entry name" value="vWFA"/>
    <property type="match status" value="1"/>
</dbReference>
<dbReference type="Proteomes" id="UP000518300">
    <property type="component" value="Unassembled WGS sequence"/>
</dbReference>
<evidence type="ECO:0000313" key="1">
    <source>
        <dbReference type="EMBL" id="NMO19126.1"/>
    </source>
</evidence>
<name>A0A848LN14_9BACT</name>
<dbReference type="RefSeq" id="WP_169348373.1">
    <property type="nucleotide sequence ID" value="NZ_JABBJJ010000169.1"/>
</dbReference>
<accession>A0A848LN14</accession>
<organism evidence="1 2">
    <name type="scientific">Pyxidicoccus fallax</name>
    <dbReference type="NCBI Taxonomy" id="394095"/>
    <lineage>
        <taxon>Bacteria</taxon>
        <taxon>Pseudomonadati</taxon>
        <taxon>Myxococcota</taxon>
        <taxon>Myxococcia</taxon>
        <taxon>Myxococcales</taxon>
        <taxon>Cystobacterineae</taxon>
        <taxon>Myxococcaceae</taxon>
        <taxon>Pyxidicoccus</taxon>
    </lineage>
</organism>
<proteinExistence type="predicted"/>
<dbReference type="EMBL" id="JABBJJ010000169">
    <property type="protein sequence ID" value="NMO19126.1"/>
    <property type="molecule type" value="Genomic_DNA"/>
</dbReference>
<dbReference type="Gene3D" id="3.40.50.410">
    <property type="entry name" value="von Willebrand factor, type A domain"/>
    <property type="match status" value="1"/>
</dbReference>
<sequence>MRHAAAVVFLAVFCGACRDDRLVPSLPPGFHVDTYAQRSASAVDVLWVVDDSGSMAPRQEALARNFQAFISLFREGRIDFRMGVATTDIFTRPGELVGEPRVLTPDTPDLERAFAGSVRVGTQGSAYEAGLEAASRVLERQRRENAPVLEARAACEAGCASEACRRACVAGHPVAFLRPEAWLYLAFVTDEDDRSPYDVRTYWRAFEQVKGIGNDGTVVASAIIGDVPANGCGAEPGARYAELVTLTGGELGSICDADFADALRTLATSAVGLRRTFALERTPRVESLRVRVRHPCGVAAESLRGCETVDREACKGQPAEALEVVCTPERGGADGWTYEPERRGVFFAGDSVPGPGSRVELEYVEEGAP</sequence>
<comment type="caution">
    <text evidence="1">The sequence shown here is derived from an EMBL/GenBank/DDBJ whole genome shotgun (WGS) entry which is preliminary data.</text>
</comment>
<protein>
    <submittedName>
        <fullName evidence="1">VWA domain-containing protein</fullName>
    </submittedName>
</protein>
<keyword evidence="2" id="KW-1185">Reference proteome</keyword>
<evidence type="ECO:0000313" key="2">
    <source>
        <dbReference type="Proteomes" id="UP000518300"/>
    </source>
</evidence>
<dbReference type="AlphaFoldDB" id="A0A848LN14"/>
<dbReference type="InterPro" id="IPR036465">
    <property type="entry name" value="vWFA_dom_sf"/>
</dbReference>
<reference evidence="1 2" key="1">
    <citation type="submission" date="2020-04" db="EMBL/GenBank/DDBJ databases">
        <title>Draft genome of Pyxidicoccus fallax type strain.</title>
        <authorList>
            <person name="Whitworth D.E."/>
        </authorList>
    </citation>
    <scope>NUCLEOTIDE SEQUENCE [LARGE SCALE GENOMIC DNA]</scope>
    <source>
        <strain evidence="1 2">DSM 14698</strain>
    </source>
</reference>
<dbReference type="SUPFAM" id="SSF53300">
    <property type="entry name" value="vWA-like"/>
    <property type="match status" value="1"/>
</dbReference>